<evidence type="ECO:0000313" key="2">
    <source>
        <dbReference type="EMBL" id="KAK8513258.1"/>
    </source>
</evidence>
<keyword evidence="1" id="KW-1133">Transmembrane helix</keyword>
<sequence length="310" mass="34890">MKFSVQATNHRFDGLWSRAQNQWSEVFLPGGGSWFLALVDLVWFSSSFLSPFVIPFSNELSLLVCCIPTLLVGFGWVVWFYIVFQVLFELILVAGGLALWWTNDVQINILKAGKCFIDAEISVAGESEWFRRFIYGPPYKEEKKDFWEFMKNLRNGNGDRWLVMGDSNVVSSQEEKIGGVPFNVNDARSYFDFVDTLGLIDIPITGGDFTWSNQRSEEDAILEKLDRVLCSPGWNSFFPKAVALLDIAIGSDHALVLVFLKGIIKGSIERSSNLSQNGSWKKIAHLLSRTVGFQYHSLGIHIVLGANLGE</sequence>
<protein>
    <submittedName>
        <fullName evidence="2">Uncharacterized protein</fullName>
    </submittedName>
</protein>
<dbReference type="PANTHER" id="PTHR33710">
    <property type="entry name" value="BNAC02G09200D PROTEIN"/>
    <property type="match status" value="1"/>
</dbReference>
<accession>A0ABR2C1M8</accession>
<name>A0ABR2C1M8_9ROSI</name>
<organism evidence="2 3">
    <name type="scientific">Hibiscus sabdariffa</name>
    <name type="common">roselle</name>
    <dbReference type="NCBI Taxonomy" id="183260"/>
    <lineage>
        <taxon>Eukaryota</taxon>
        <taxon>Viridiplantae</taxon>
        <taxon>Streptophyta</taxon>
        <taxon>Embryophyta</taxon>
        <taxon>Tracheophyta</taxon>
        <taxon>Spermatophyta</taxon>
        <taxon>Magnoliopsida</taxon>
        <taxon>eudicotyledons</taxon>
        <taxon>Gunneridae</taxon>
        <taxon>Pentapetalae</taxon>
        <taxon>rosids</taxon>
        <taxon>malvids</taxon>
        <taxon>Malvales</taxon>
        <taxon>Malvaceae</taxon>
        <taxon>Malvoideae</taxon>
        <taxon>Hibiscus</taxon>
    </lineage>
</organism>
<dbReference type="Proteomes" id="UP001472677">
    <property type="component" value="Unassembled WGS sequence"/>
</dbReference>
<feature type="transmembrane region" description="Helical" evidence="1">
    <location>
        <begin position="34"/>
        <end position="53"/>
    </location>
</feature>
<gene>
    <name evidence="2" type="ORF">V6N12_037748</name>
</gene>
<dbReference type="InterPro" id="IPR036691">
    <property type="entry name" value="Endo/exonu/phosph_ase_sf"/>
</dbReference>
<comment type="caution">
    <text evidence="2">The sequence shown here is derived from an EMBL/GenBank/DDBJ whole genome shotgun (WGS) entry which is preliminary data.</text>
</comment>
<feature type="transmembrane region" description="Helical" evidence="1">
    <location>
        <begin position="60"/>
        <end position="76"/>
    </location>
</feature>
<keyword evidence="1" id="KW-0812">Transmembrane</keyword>
<dbReference type="PANTHER" id="PTHR33710:SF71">
    <property type="entry name" value="ENDONUCLEASE_EXONUCLEASE_PHOSPHATASE DOMAIN-CONTAINING PROTEIN"/>
    <property type="match status" value="1"/>
</dbReference>
<evidence type="ECO:0000313" key="3">
    <source>
        <dbReference type="Proteomes" id="UP001472677"/>
    </source>
</evidence>
<dbReference type="Gene3D" id="3.60.10.10">
    <property type="entry name" value="Endonuclease/exonuclease/phosphatase"/>
    <property type="match status" value="1"/>
</dbReference>
<reference evidence="2 3" key="1">
    <citation type="journal article" date="2024" name="G3 (Bethesda)">
        <title>Genome assembly of Hibiscus sabdariffa L. provides insights into metabolisms of medicinal natural products.</title>
        <authorList>
            <person name="Kim T."/>
        </authorList>
    </citation>
    <scope>NUCLEOTIDE SEQUENCE [LARGE SCALE GENOMIC DNA]</scope>
    <source>
        <strain evidence="2">TK-2024</strain>
        <tissue evidence="2">Old leaves</tissue>
    </source>
</reference>
<dbReference type="EMBL" id="JBBPBM010000070">
    <property type="protein sequence ID" value="KAK8513258.1"/>
    <property type="molecule type" value="Genomic_DNA"/>
</dbReference>
<keyword evidence="3" id="KW-1185">Reference proteome</keyword>
<keyword evidence="1" id="KW-0472">Membrane</keyword>
<evidence type="ECO:0000256" key="1">
    <source>
        <dbReference type="SAM" id="Phobius"/>
    </source>
</evidence>
<dbReference type="SUPFAM" id="SSF56219">
    <property type="entry name" value="DNase I-like"/>
    <property type="match status" value="1"/>
</dbReference>
<proteinExistence type="predicted"/>